<organism evidence="1">
    <name type="scientific">Brugia malayi</name>
    <name type="common">Filarial nematode worm</name>
    <dbReference type="NCBI Taxonomy" id="6279"/>
    <lineage>
        <taxon>Eukaryota</taxon>
        <taxon>Metazoa</taxon>
        <taxon>Ecdysozoa</taxon>
        <taxon>Nematoda</taxon>
        <taxon>Chromadorea</taxon>
        <taxon>Rhabditida</taxon>
        <taxon>Spirurina</taxon>
        <taxon>Spiruromorpha</taxon>
        <taxon>Filarioidea</taxon>
        <taxon>Onchocercidae</taxon>
        <taxon>Brugia</taxon>
    </lineage>
</organism>
<protein>
    <submittedName>
        <fullName evidence="1">Bm13175</fullName>
    </submittedName>
</protein>
<accession>A0A1I9G4K2</accession>
<reference evidence="1" key="2">
    <citation type="submission" date="2012-12" db="EMBL/GenBank/DDBJ databases">
        <authorList>
            <consortium name="WormBase Consortium"/>
            <person name="Ghedin E."/>
            <person name="Paulini M."/>
        </authorList>
    </citation>
    <scope>NUCLEOTIDE SEQUENCE</scope>
    <source>
        <strain evidence="1">FR3</strain>
    </source>
</reference>
<dbReference type="EMBL" id="LN857014">
    <property type="protein sequence ID" value="CDQ00348.1"/>
    <property type="molecule type" value="Genomic_DNA"/>
</dbReference>
<reference evidence="1" key="1">
    <citation type="journal article" date="2007" name="Science">
        <title>Draft genome of the filarial nematode parasite Brugia malayi.</title>
        <authorList>
            <person name="Ghedin E."/>
            <person name="Wang S."/>
            <person name="Spiro D."/>
            <person name="Caler E."/>
            <person name="Zhao Q."/>
            <person name="Crabtree J."/>
            <person name="Allen J.E."/>
            <person name="Delcher A.L."/>
            <person name="Guiliano D.B."/>
            <person name="Miranda-Saavedra D."/>
            <person name="Angiuoli S.V."/>
            <person name="Creasy T."/>
            <person name="Amedeo P."/>
            <person name="Haas B."/>
            <person name="El-Sayed N.M."/>
            <person name="Wortman J.R."/>
            <person name="Feldblyum T."/>
            <person name="Tallon L."/>
            <person name="Schatz M."/>
            <person name="Shumway M."/>
            <person name="Koo H."/>
            <person name="Salzberg S.L."/>
            <person name="Schobel S."/>
            <person name="Pertea M."/>
            <person name="Pop M."/>
            <person name="White O."/>
            <person name="Barton G.J."/>
            <person name="Carlow C.K."/>
            <person name="Crawford M.J."/>
            <person name="Daub J."/>
            <person name="Dimmic M.W."/>
            <person name="Estes C.F."/>
            <person name="Foster J.M."/>
            <person name="Ganatra M."/>
            <person name="Gregory W.F."/>
            <person name="Johnson N.M."/>
            <person name="Jin J."/>
            <person name="Komuniecki R."/>
            <person name="Korf I."/>
            <person name="Kumar S."/>
            <person name="Laney S."/>
            <person name="Li B.W."/>
            <person name="Li W."/>
            <person name="Lindblom T.H."/>
            <person name="Lustigman S."/>
            <person name="Ma D."/>
            <person name="Maina C.V."/>
            <person name="Martin D.M."/>
            <person name="McCarter J.P."/>
            <person name="McReynolds L."/>
            <person name="Mitreva M."/>
            <person name="Nutman T.B."/>
            <person name="Parkinson J."/>
            <person name="Peregrin-Alvarez J.M."/>
            <person name="Poole C."/>
            <person name="Ren Q."/>
            <person name="Saunders L."/>
            <person name="Sluder A.E."/>
            <person name="Smith K."/>
            <person name="Stanke M."/>
            <person name="Unnasch T.R."/>
            <person name="Ware J."/>
            <person name="Wei A.D."/>
            <person name="Weil G."/>
            <person name="Williams D.J."/>
            <person name="Zhang Y."/>
            <person name="Williams S.A."/>
            <person name="Fraser-Liggett C."/>
            <person name="Slatko B."/>
            <person name="Blaxter M.L."/>
            <person name="Scott A.L."/>
        </authorList>
    </citation>
    <scope>NUCLEOTIDE SEQUENCE</scope>
    <source>
        <strain evidence="1">FR3</strain>
    </source>
</reference>
<name>A0A1I9G4K2_BRUMA</name>
<gene>
    <name evidence="1" type="primary">Bm13175</name>
    <name evidence="1" type="ORF">BM_Bm13175</name>
</gene>
<dbReference type="AlphaFoldDB" id="A0A1I9G4K2"/>
<proteinExistence type="predicted"/>
<sequence>MNITLAGMYKQFRFINFERKAPFDDGRSNMATLKPCLSKCWTVALPKPDAAPVTKATASCGNELKIAVRLQNQIEKLSEDSSII</sequence>
<evidence type="ECO:0000313" key="1">
    <source>
        <dbReference type="EMBL" id="CDQ00348.1"/>
    </source>
</evidence>